<dbReference type="EMBL" id="DRKW01000178">
    <property type="protein sequence ID" value="HEB74189.1"/>
    <property type="molecule type" value="Genomic_DNA"/>
</dbReference>
<reference evidence="1" key="1">
    <citation type="journal article" date="2020" name="mSystems">
        <title>Genome- and Community-Level Interaction Insights into Carbon Utilization and Element Cycling Functions of Hydrothermarchaeota in Hydrothermal Sediment.</title>
        <authorList>
            <person name="Zhou Z."/>
            <person name="Liu Y."/>
            <person name="Xu W."/>
            <person name="Pan J."/>
            <person name="Luo Z.H."/>
            <person name="Li M."/>
        </authorList>
    </citation>
    <scope>NUCLEOTIDE SEQUENCE [LARGE SCALE GENOMIC DNA]</scope>
    <source>
        <strain evidence="1">HyVt-45</strain>
    </source>
</reference>
<comment type="caution">
    <text evidence="1">The sequence shown here is derived from an EMBL/GenBank/DDBJ whole genome shotgun (WGS) entry which is preliminary data.</text>
</comment>
<accession>A0A7V1I4A3</accession>
<name>A0A7V1I4A3_DESA2</name>
<proteinExistence type="predicted"/>
<gene>
    <name evidence="1" type="ORF">ENJ03_03100</name>
</gene>
<dbReference type="AlphaFoldDB" id="A0A7V1I4A3"/>
<dbReference type="Proteomes" id="UP000886268">
    <property type="component" value="Unassembled WGS sequence"/>
</dbReference>
<evidence type="ECO:0000313" key="1">
    <source>
        <dbReference type="EMBL" id="HEB74189.1"/>
    </source>
</evidence>
<protein>
    <submittedName>
        <fullName evidence="1">Uncharacterized protein</fullName>
    </submittedName>
</protein>
<organism evidence="1">
    <name type="scientific">Desulfofervidus auxilii</name>
    <dbReference type="NCBI Taxonomy" id="1621989"/>
    <lineage>
        <taxon>Bacteria</taxon>
        <taxon>Pseudomonadati</taxon>
        <taxon>Thermodesulfobacteriota</taxon>
        <taxon>Candidatus Desulfofervidia</taxon>
        <taxon>Candidatus Desulfofervidales</taxon>
        <taxon>Candidatus Desulfofervidaceae</taxon>
        <taxon>Candidatus Desulfofervidus</taxon>
    </lineage>
</organism>
<sequence length="203" mass="22731">MDFDLMSAVQLLYLIEYGSFNSQAKIGAGLTDWNSSWENWNNYNPIEKTGVSNITKKATGSVSNGNGVKGSFMSYRWIENFYGHLLKWVDGVNFDNRIPCVCNDDAVFLDDYRGYCYASLGVTLPNNYGWQKTLKQTGRGFLPASIDAKPNTHITDYYWPGNGWTVMAMGGNAAYGNMAGAFYFDIGLPSNYSHRCITGRLCY</sequence>